<dbReference type="SMART" id="SM00364">
    <property type="entry name" value="LRR_BAC"/>
    <property type="match status" value="3"/>
</dbReference>
<feature type="coiled-coil region" evidence="6">
    <location>
        <begin position="1241"/>
        <end position="1293"/>
    </location>
</feature>
<feature type="domain" description="RING-type" evidence="8">
    <location>
        <begin position="1431"/>
        <end position="1467"/>
    </location>
</feature>
<dbReference type="PANTHER" id="PTHR48051">
    <property type="match status" value="1"/>
</dbReference>
<accession>A0ABD2AQD5</accession>
<gene>
    <name evidence="9" type="ORF">V1477_020685</name>
</gene>
<dbReference type="PROSITE" id="PS51450">
    <property type="entry name" value="LRR"/>
    <property type="match status" value="1"/>
</dbReference>
<keyword evidence="3 5" id="KW-0479">Metal-binding</keyword>
<dbReference type="Gene3D" id="3.30.40.10">
    <property type="entry name" value="Zinc/RING finger domain, C3HC4 (zinc finger)"/>
    <property type="match status" value="1"/>
</dbReference>
<organism evidence="9 10">
    <name type="scientific">Vespula maculifrons</name>
    <name type="common">Eastern yellow jacket</name>
    <name type="synonym">Wasp</name>
    <dbReference type="NCBI Taxonomy" id="7453"/>
    <lineage>
        <taxon>Eukaryota</taxon>
        <taxon>Metazoa</taxon>
        <taxon>Ecdysozoa</taxon>
        <taxon>Arthropoda</taxon>
        <taxon>Hexapoda</taxon>
        <taxon>Insecta</taxon>
        <taxon>Pterygota</taxon>
        <taxon>Neoptera</taxon>
        <taxon>Endopterygota</taxon>
        <taxon>Hymenoptera</taxon>
        <taxon>Apocrita</taxon>
        <taxon>Aculeata</taxon>
        <taxon>Vespoidea</taxon>
        <taxon>Vespidae</taxon>
        <taxon>Vespinae</taxon>
        <taxon>Vespula</taxon>
    </lineage>
</organism>
<feature type="region of interest" description="Disordered" evidence="7">
    <location>
        <begin position="385"/>
        <end position="437"/>
    </location>
</feature>
<sequence>MKHGSILEFEYLNGKSVEGIEEFKRNIQMSETRRSVARVRQLSLQSPTPRRWQLRRQKTSDDEKSPKIHGDPIGSGKNRVNSRSGSLRPKVRIAWGERHRENDSIDHVEVVARQITGKSKLALKKCQNRNMIVNEEKSSILYSRQELTERLRLAWKHREENKANIDIFLAHGVVEERCDSESSNYTTISEPQTPISKSKILQSTKDRQLIPDRNNSDISRNDNSYEIQITKRTDSLESRTDLNKDIKETKRPKKTKVIEDNFKVVETSSVKLQNDVRYSGPIERIKYVENNTNKTLEGTIEVSADQSVENEKEVCIEKDDKIKLPTLKSETTTLNILKTQNEVSSAKQKRANFQSGTNRAFLYTETDKTAVSRISNDTDIPSRLSSIERSSSCKRTMEIKQNEAKSGPQNAIKSINDQRPNRKSRSSSAPLQGRSSSRIQVNIVLDTTCDSGKVQKGSNEISDKGKINEEDVVTDKKKEILSKPSYARPIRSAPIKKRLKNIKKRQHSVGSACKDEQCNGSRGRCRISTKDCDGKSNDIITMVSLISSTESDSDLENSPNEAKLISQLREKLTTAPIIKTSTTPIPGNIRKPVKSVSFQRDSFDENTTLEKAQFGCVKTKNSLSQNRFIVIKDSENLEEYGTSKESILWKPNEIKTALPMLSFVQDESESLCVPLMEHDMRSLAVPIGNMDDMKKKPHRIRNTSTLAVLDKKTTMVEIKKDNEAIATDDQSVARRTMMAAKFLLPKVNPNTEISLKEKNTDAIPIEMEPQLQTRKEKDCWHLYKRMCDKGVNVSFDTARENPEPVFDISECALKHVPPGIYSLCKVFRKKILWMYRNKLSSLSGGGTLNDLSLLTVLDLHGNQFSTLPPDIMCLVSLKELYLQENNISKLPNEIAHLNKLIILNVSRNNLKQLPEVIGKLQHLITLDISYNKPLQKLPKSLGYLQLITSLNIDGLKLSYPPEDILSGGTIVIIAFLANESGIEYSPEDSVSDNDLSRETSSENVQAIYYDKNSDVQEQRQFALLEVERNIKQQKEYEIEVQSMLKSHKQKLLKDLALQQTQLEHKLEKVQKERDINRARLLSYISNAEKEADNVIKEFLRNSEEERQTQAELLEREAQEEMQLLSSCHSEQFLFRTKDTLLAMEELLEEELYRTRKLEEHTNYKNYTAQSLLSLEVRQNDHLAQIVQNQEKSRQDLIDKIRQDEVLQKVAVAALLERSDARSWSIMQQVNLVQSQLAALTNIELERRKFEINQQLNEIAERRVALSAILISLLEQQKNRRDQLLETINHIEQKRSSSDLRRSSQFWLMQYHSLMETRPQGLLEMLEPTLVRHVAIAGALHCLPFLATLPSLLPNINDEQLQALKNNITLQIGITNERDRTAIKMAAENYLAEIKTNEDNSPILPSAPPEEASTSYNQPELDIVKSINTAECVVCLDLQCEVIFLPCGHLCCCSNCANMVSSECPMCRSIIERKMKIFKAISHEMPFLKD</sequence>
<dbReference type="Pfam" id="PF13920">
    <property type="entry name" value="zf-C3HC4_3"/>
    <property type="match status" value="1"/>
</dbReference>
<dbReference type="EMBL" id="JAYRBN010000116">
    <property type="protein sequence ID" value="KAL2721865.1"/>
    <property type="molecule type" value="Genomic_DNA"/>
</dbReference>
<dbReference type="PANTHER" id="PTHR48051:SF47">
    <property type="entry name" value="LEUCINE RICH REPEAT AND STERILE ALPHA MOTIF CONTAINING 1"/>
    <property type="match status" value="1"/>
</dbReference>
<dbReference type="InterPro" id="IPR032675">
    <property type="entry name" value="LRR_dom_sf"/>
</dbReference>
<dbReference type="GO" id="GO:0008270">
    <property type="term" value="F:zinc ion binding"/>
    <property type="evidence" value="ECO:0007669"/>
    <property type="project" value="UniProtKB-KW"/>
</dbReference>
<evidence type="ECO:0000256" key="2">
    <source>
        <dbReference type="ARBA" id="ARBA00022737"/>
    </source>
</evidence>
<proteinExistence type="predicted"/>
<dbReference type="Pfam" id="PF23598">
    <property type="entry name" value="LRR_14"/>
    <property type="match status" value="1"/>
</dbReference>
<evidence type="ECO:0000313" key="10">
    <source>
        <dbReference type="Proteomes" id="UP001607303"/>
    </source>
</evidence>
<evidence type="ECO:0000256" key="7">
    <source>
        <dbReference type="SAM" id="MobiDB-lite"/>
    </source>
</evidence>
<dbReference type="SMART" id="SM00369">
    <property type="entry name" value="LRR_TYP"/>
    <property type="match status" value="3"/>
</dbReference>
<feature type="compositionally biased region" description="Polar residues" evidence="7">
    <location>
        <begin position="426"/>
        <end position="437"/>
    </location>
</feature>
<dbReference type="Proteomes" id="UP001607303">
    <property type="component" value="Unassembled WGS sequence"/>
</dbReference>
<dbReference type="InterPro" id="IPR013083">
    <property type="entry name" value="Znf_RING/FYVE/PHD"/>
</dbReference>
<feature type="compositionally biased region" description="Polar residues" evidence="7">
    <location>
        <begin position="407"/>
        <end position="418"/>
    </location>
</feature>
<dbReference type="InterPro" id="IPR050216">
    <property type="entry name" value="LRR_domain-containing"/>
</dbReference>
<name>A0ABD2AQD5_VESMC</name>
<evidence type="ECO:0000256" key="3">
    <source>
        <dbReference type="ARBA" id="ARBA00022771"/>
    </source>
</evidence>
<dbReference type="Gene3D" id="3.80.10.10">
    <property type="entry name" value="Ribonuclease Inhibitor"/>
    <property type="match status" value="1"/>
</dbReference>
<dbReference type="InterPro" id="IPR003591">
    <property type="entry name" value="Leu-rich_rpt_typical-subtyp"/>
</dbReference>
<keyword evidence="4" id="KW-0862">Zinc</keyword>
<keyword evidence="6" id="KW-0175">Coiled coil</keyword>
<evidence type="ECO:0000256" key="6">
    <source>
        <dbReference type="SAM" id="Coils"/>
    </source>
</evidence>
<dbReference type="InterPro" id="IPR001841">
    <property type="entry name" value="Znf_RING"/>
</dbReference>
<comment type="caution">
    <text evidence="9">The sequence shown here is derived from an EMBL/GenBank/DDBJ whole genome shotgun (WGS) entry which is preliminary data.</text>
</comment>
<feature type="compositionally biased region" description="Low complexity" evidence="7">
    <location>
        <begin position="385"/>
        <end position="394"/>
    </location>
</feature>
<feature type="compositionally biased region" description="Basic and acidic residues" evidence="7">
    <location>
        <begin position="58"/>
        <end position="70"/>
    </location>
</feature>
<dbReference type="InterPro" id="IPR001611">
    <property type="entry name" value="Leu-rich_rpt"/>
</dbReference>
<keyword evidence="10" id="KW-1185">Reference proteome</keyword>
<reference evidence="9 10" key="1">
    <citation type="journal article" date="2024" name="Ann. Entomol. Soc. Am.">
        <title>Genomic analyses of the southern and eastern yellowjacket wasps (Hymenoptera: Vespidae) reveal evolutionary signatures of social life.</title>
        <authorList>
            <person name="Catto M.A."/>
            <person name="Caine P.B."/>
            <person name="Orr S.E."/>
            <person name="Hunt B.G."/>
            <person name="Goodisman M.A.D."/>
        </authorList>
    </citation>
    <scope>NUCLEOTIDE SEQUENCE [LARGE SCALE GENOMIC DNA]</scope>
    <source>
        <strain evidence="9">232</strain>
        <tissue evidence="9">Head and thorax</tissue>
    </source>
</reference>
<keyword evidence="1" id="KW-0433">Leucine-rich repeat</keyword>
<evidence type="ECO:0000313" key="9">
    <source>
        <dbReference type="EMBL" id="KAL2721865.1"/>
    </source>
</evidence>
<evidence type="ECO:0000256" key="5">
    <source>
        <dbReference type="PROSITE-ProRule" id="PRU00175"/>
    </source>
</evidence>
<evidence type="ECO:0000256" key="4">
    <source>
        <dbReference type="ARBA" id="ARBA00022833"/>
    </source>
</evidence>
<protein>
    <submittedName>
        <fullName evidence="9">E3 ubiquitin-protein ligase LRSAM1-like isoform X2</fullName>
    </submittedName>
</protein>
<dbReference type="SUPFAM" id="SSF52058">
    <property type="entry name" value="L domain-like"/>
    <property type="match status" value="1"/>
</dbReference>
<keyword evidence="2" id="KW-0677">Repeat</keyword>
<feature type="region of interest" description="Disordered" evidence="7">
    <location>
        <begin position="39"/>
        <end position="87"/>
    </location>
</feature>
<keyword evidence="3 5" id="KW-0863">Zinc-finger</keyword>
<dbReference type="InterPro" id="IPR055414">
    <property type="entry name" value="LRR_R13L4/SHOC2-like"/>
</dbReference>
<dbReference type="PROSITE" id="PS50089">
    <property type="entry name" value="ZF_RING_2"/>
    <property type="match status" value="1"/>
</dbReference>
<dbReference type="SUPFAM" id="SSF57850">
    <property type="entry name" value="RING/U-box"/>
    <property type="match status" value="1"/>
</dbReference>
<evidence type="ECO:0000256" key="1">
    <source>
        <dbReference type="ARBA" id="ARBA00022614"/>
    </source>
</evidence>
<dbReference type="CDD" id="cd16515">
    <property type="entry name" value="RING-HC_LRSAM1"/>
    <property type="match status" value="1"/>
</dbReference>
<evidence type="ECO:0000259" key="8">
    <source>
        <dbReference type="PROSITE" id="PS50089"/>
    </source>
</evidence>